<accession>A0ABC8AMD9</accession>
<keyword evidence="1" id="KW-1133">Transmembrane helix</keyword>
<gene>
    <name evidence="2" type="ORF">NS506_01178</name>
</gene>
<name>A0ABC8AMD9_9NOCA</name>
<protein>
    <submittedName>
        <fullName evidence="2">Uncharacterized protein</fullName>
    </submittedName>
</protein>
<keyword evidence="1" id="KW-0472">Membrane</keyword>
<evidence type="ECO:0000256" key="1">
    <source>
        <dbReference type="SAM" id="Phobius"/>
    </source>
</evidence>
<dbReference type="Proteomes" id="UP000180166">
    <property type="component" value="Chromosome"/>
</dbReference>
<proteinExistence type="predicted"/>
<dbReference type="EMBL" id="CP017839">
    <property type="protein sequence ID" value="APA95251.1"/>
    <property type="molecule type" value="Genomic_DNA"/>
</dbReference>
<evidence type="ECO:0000313" key="2">
    <source>
        <dbReference type="EMBL" id="APA95251.1"/>
    </source>
</evidence>
<feature type="transmembrane region" description="Helical" evidence="1">
    <location>
        <begin position="56"/>
        <end position="76"/>
    </location>
</feature>
<dbReference type="AlphaFoldDB" id="A0ABC8AMD9"/>
<feature type="transmembrane region" description="Helical" evidence="1">
    <location>
        <begin position="82"/>
        <end position="102"/>
    </location>
</feature>
<evidence type="ECO:0000313" key="3">
    <source>
        <dbReference type="Proteomes" id="UP000180166"/>
    </source>
</evidence>
<organism evidence="2 3">
    <name type="scientific">Nocardia seriolae</name>
    <dbReference type="NCBI Taxonomy" id="37332"/>
    <lineage>
        <taxon>Bacteria</taxon>
        <taxon>Bacillati</taxon>
        <taxon>Actinomycetota</taxon>
        <taxon>Actinomycetes</taxon>
        <taxon>Mycobacteriales</taxon>
        <taxon>Nocardiaceae</taxon>
        <taxon>Nocardia</taxon>
    </lineage>
</organism>
<keyword evidence="1" id="KW-0812">Transmembrane</keyword>
<reference evidence="2 3" key="1">
    <citation type="submission" date="2016-10" db="EMBL/GenBank/DDBJ databases">
        <title>Genome sequence of Nocardia seriolae strain EM150506, isolated from Anguila japonica.</title>
        <authorList>
            <person name="Han H.-J."/>
        </authorList>
    </citation>
    <scope>NUCLEOTIDE SEQUENCE [LARGE SCALE GENOMIC DNA]</scope>
    <source>
        <strain evidence="2 3">EM150506</strain>
    </source>
</reference>
<sequence>MHLSPAQRRCCGRLQGHIGTRKNQARVLVICDNGRSGPVSGASHTVRQTDRVSSDVTVIVLLALAGFLLGGAYSFFKTSRPLAIGLGVCGVLAAVGAVLWMLN</sequence>
<dbReference type="KEGG" id="nsr:NS506_01178"/>